<comment type="caution">
    <text evidence="5">The sequence shown here is derived from an EMBL/GenBank/DDBJ whole genome shotgun (WGS) entry which is preliminary data.</text>
</comment>
<evidence type="ECO:0008006" key="6">
    <source>
        <dbReference type="Google" id="ProtNLM"/>
    </source>
</evidence>
<dbReference type="Gene3D" id="1.10.150.130">
    <property type="match status" value="1"/>
</dbReference>
<dbReference type="InterPro" id="IPR035386">
    <property type="entry name" value="Arm-DNA-bind_5"/>
</dbReference>
<evidence type="ECO:0000259" key="4">
    <source>
        <dbReference type="Pfam" id="PF17293"/>
    </source>
</evidence>
<proteinExistence type="predicted"/>
<evidence type="ECO:0000313" key="5">
    <source>
        <dbReference type="EMBL" id="KAA6314387.1"/>
    </source>
</evidence>
<organism evidence="5">
    <name type="scientific">termite gut metagenome</name>
    <dbReference type="NCBI Taxonomy" id="433724"/>
    <lineage>
        <taxon>unclassified sequences</taxon>
        <taxon>metagenomes</taxon>
        <taxon>organismal metagenomes</taxon>
    </lineage>
</organism>
<evidence type="ECO:0000259" key="3">
    <source>
        <dbReference type="Pfam" id="PF13102"/>
    </source>
</evidence>
<dbReference type="InterPro" id="IPR013762">
    <property type="entry name" value="Integrase-like_cat_sf"/>
</dbReference>
<dbReference type="InterPro" id="IPR011010">
    <property type="entry name" value="DNA_brk_join_enz"/>
</dbReference>
<dbReference type="GO" id="GO:0003677">
    <property type="term" value="F:DNA binding"/>
    <property type="evidence" value="ECO:0007669"/>
    <property type="project" value="UniProtKB-KW"/>
</dbReference>
<feature type="non-terminal residue" evidence="5">
    <location>
        <position position="340"/>
    </location>
</feature>
<gene>
    <name evidence="5" type="ORF">EZS27_034991</name>
</gene>
<dbReference type="InterPro" id="IPR025269">
    <property type="entry name" value="SAM-like_dom"/>
</dbReference>
<keyword evidence="2" id="KW-0233">DNA recombination</keyword>
<keyword evidence="1" id="KW-0238">DNA-binding</keyword>
<evidence type="ECO:0000256" key="1">
    <source>
        <dbReference type="ARBA" id="ARBA00023125"/>
    </source>
</evidence>
<dbReference type="GO" id="GO:0006310">
    <property type="term" value="P:DNA recombination"/>
    <property type="evidence" value="ECO:0007669"/>
    <property type="project" value="UniProtKB-KW"/>
</dbReference>
<feature type="domain" description="Phage integrase SAM-like" evidence="3">
    <location>
        <begin position="103"/>
        <end position="199"/>
    </location>
</feature>
<dbReference type="Pfam" id="PF17293">
    <property type="entry name" value="Arm-DNA-bind_5"/>
    <property type="match status" value="1"/>
</dbReference>
<protein>
    <recommendedName>
        <fullName evidence="6">Tyrosine recombinase XerC</fullName>
    </recommendedName>
</protein>
<reference evidence="5" key="1">
    <citation type="submission" date="2019-03" db="EMBL/GenBank/DDBJ databases">
        <title>Single cell metagenomics reveals metabolic interactions within the superorganism composed of flagellate Streblomastix strix and complex community of Bacteroidetes bacteria on its surface.</title>
        <authorList>
            <person name="Treitli S.C."/>
            <person name="Kolisko M."/>
            <person name="Husnik F."/>
            <person name="Keeling P."/>
            <person name="Hampl V."/>
        </authorList>
    </citation>
    <scope>NUCLEOTIDE SEQUENCE</scope>
    <source>
        <strain evidence="5">STM</strain>
    </source>
</reference>
<dbReference type="Gene3D" id="1.10.443.10">
    <property type="entry name" value="Intergrase catalytic core"/>
    <property type="match status" value="1"/>
</dbReference>
<dbReference type="GO" id="GO:0015074">
    <property type="term" value="P:DNA integration"/>
    <property type="evidence" value="ECO:0007669"/>
    <property type="project" value="InterPro"/>
</dbReference>
<dbReference type="Pfam" id="PF13102">
    <property type="entry name" value="Phage_int_SAM_5"/>
    <property type="match status" value="1"/>
</dbReference>
<name>A0A5J4PXI9_9ZZZZ</name>
<dbReference type="SUPFAM" id="SSF56349">
    <property type="entry name" value="DNA breaking-rejoining enzymes"/>
    <property type="match status" value="1"/>
</dbReference>
<dbReference type="EMBL" id="SNRY01005671">
    <property type="protein sequence ID" value="KAA6314387.1"/>
    <property type="molecule type" value="Genomic_DNA"/>
</dbReference>
<sequence length="340" mass="39704">MQTVKIYLRKHSSTTTAGVVWVSFYVSREKINFSTKITVDEKNWNEKKQCIGSGDKHAHDKNLIIENILSRINNVFVKYRLRDRTLTRDVFLRAYHRPTDYDTFFDFVTDYQKKISVRMEPATIASHSSAIKKLKERNGDLIFEDITEDWLDGYFSYLKKKLGNNDNTAYKNMSVIKKYVRMAHKAGYMDENPFENWSIKQTTANCVYLSEQELQLLVSLYSERNLESRLHKTLEFFLFLCFSSLHVGDAKKLQLEQFGEDSFTYFRIKLRNSKPMPVQVPISSPLRMILCNLVGTRKKGPVFENLPADQTMNIQLKTIADFAEIDKQITHKVGRHTFAT</sequence>
<accession>A0A5J4PXI9</accession>
<dbReference type="AlphaFoldDB" id="A0A5J4PXI9"/>
<evidence type="ECO:0000256" key="2">
    <source>
        <dbReference type="ARBA" id="ARBA00023172"/>
    </source>
</evidence>
<feature type="domain" description="Arm DNA-binding" evidence="4">
    <location>
        <begin position="20"/>
        <end position="87"/>
    </location>
</feature>
<dbReference type="InterPro" id="IPR010998">
    <property type="entry name" value="Integrase_recombinase_N"/>
</dbReference>